<gene>
    <name evidence="1" type="ORF">QQ055_05265</name>
</gene>
<evidence type="ECO:0000313" key="1">
    <source>
        <dbReference type="EMBL" id="MDL5056875.1"/>
    </source>
</evidence>
<dbReference type="RefSeq" id="WP_286004310.1">
    <property type="nucleotide sequence ID" value="NZ_JASVEJ010000020.1"/>
</dbReference>
<proteinExistence type="predicted"/>
<comment type="caution">
    <text evidence="1">The sequence shown here is derived from an EMBL/GenBank/DDBJ whole genome shotgun (WGS) entry which is preliminary data.</text>
</comment>
<organism evidence="1 2">
    <name type="scientific">Geitlerinema calcuttense NRMC-F 0142</name>
    <dbReference type="NCBI Taxonomy" id="2922238"/>
    <lineage>
        <taxon>Bacteria</taxon>
        <taxon>Bacillati</taxon>
        <taxon>Cyanobacteriota</taxon>
        <taxon>Cyanophyceae</taxon>
        <taxon>Geitlerinematales</taxon>
        <taxon>Geitlerinemataceae</taxon>
        <taxon>Geitlerinema</taxon>
    </lineage>
</organism>
<evidence type="ECO:0000313" key="2">
    <source>
        <dbReference type="Proteomes" id="UP001230986"/>
    </source>
</evidence>
<keyword evidence="2" id="KW-1185">Reference proteome</keyword>
<reference evidence="1 2" key="1">
    <citation type="submission" date="2023-06" db="EMBL/GenBank/DDBJ databases">
        <title>Whole genome sequence of Oscillatoria calcuttensis NRMC-F 0142.</title>
        <authorList>
            <person name="Shakena Fathima T."/>
            <person name="Muralitharan G."/>
            <person name="Thajuddin N."/>
        </authorList>
    </citation>
    <scope>NUCLEOTIDE SEQUENCE [LARGE SCALE GENOMIC DNA]</scope>
    <source>
        <strain evidence="1 2">NRMC-F 0142</strain>
    </source>
</reference>
<accession>A0ABT7LXX9</accession>
<sequence length="106" mass="11612">MSSQLNRDLENLETKQTTLFDLTFRDSEGRIVIAQMPNLPLLTALAAALLQAVLPSGNLQTALTLVAFGAFFTWAWQELFDGVNYFRRSLGLMGLVSAIALGLHVS</sequence>
<dbReference type="Proteomes" id="UP001230986">
    <property type="component" value="Unassembled WGS sequence"/>
</dbReference>
<protein>
    <submittedName>
        <fullName evidence="1">Uncharacterized protein</fullName>
    </submittedName>
</protein>
<dbReference type="EMBL" id="JASVEJ010000020">
    <property type="protein sequence ID" value="MDL5056875.1"/>
    <property type="molecule type" value="Genomic_DNA"/>
</dbReference>
<name>A0ABT7LXX9_9CYAN</name>